<keyword evidence="11" id="KW-1185">Reference proteome</keyword>
<accession>G7EA89</accession>
<dbReference type="PANTHER" id="PTHR12223:SF28">
    <property type="entry name" value="LECTIN, MANNOSE BINDING 1 LIKE"/>
    <property type="match status" value="1"/>
</dbReference>
<feature type="transmembrane region" description="Helical" evidence="7">
    <location>
        <begin position="544"/>
        <end position="566"/>
    </location>
</feature>
<evidence type="ECO:0000256" key="8">
    <source>
        <dbReference type="SAM" id="SignalP"/>
    </source>
</evidence>
<evidence type="ECO:0000313" key="11">
    <source>
        <dbReference type="Proteomes" id="UP000009131"/>
    </source>
</evidence>
<dbReference type="SUPFAM" id="SSF49899">
    <property type="entry name" value="Concanavalin A-like lectins/glucanases"/>
    <property type="match status" value="1"/>
</dbReference>
<comment type="subcellular location">
    <subcellularLocation>
        <location evidence="1">Membrane</location>
        <topology evidence="1">Single-pass type I membrane protein</topology>
    </subcellularLocation>
</comment>
<dbReference type="Pfam" id="PF03388">
    <property type="entry name" value="Lectin_leg-like"/>
    <property type="match status" value="1"/>
</dbReference>
<evidence type="ECO:0000259" key="9">
    <source>
        <dbReference type="Pfam" id="PF03388"/>
    </source>
</evidence>
<dbReference type="OMA" id="EWIVEIA"/>
<feature type="chain" id="PRO_5009955895" description="L-type lectin-like domain-containing protein" evidence="8">
    <location>
        <begin position="22"/>
        <end position="579"/>
    </location>
</feature>
<dbReference type="InterPro" id="IPR005052">
    <property type="entry name" value="Lectin_leg"/>
</dbReference>
<evidence type="ECO:0000256" key="3">
    <source>
        <dbReference type="ARBA" id="ARBA00022729"/>
    </source>
</evidence>
<reference evidence="10 11" key="2">
    <citation type="journal article" date="2012" name="Open Biol.">
        <title>Characteristics of nucleosomes and linker DNA regions on the genome of the basidiomycete Mixia osmundae revealed by mono- and dinucleosome mapping.</title>
        <authorList>
            <person name="Nishida H."/>
            <person name="Kondo S."/>
            <person name="Matsumoto T."/>
            <person name="Suzuki Y."/>
            <person name="Yoshikawa H."/>
            <person name="Taylor T.D."/>
            <person name="Sugiyama J."/>
        </authorList>
    </citation>
    <scope>NUCLEOTIDE SEQUENCE [LARGE SCALE GENOMIC DNA]</scope>
    <source>
        <strain evidence="11">CBS 9802 / IAM 14324 / JCM 22182 / KY 12970</strain>
    </source>
</reference>
<dbReference type="EMBL" id="BABT02000233">
    <property type="protein sequence ID" value="GAA99749.1"/>
    <property type="molecule type" value="Genomic_DNA"/>
</dbReference>
<dbReference type="STRING" id="764103.G7EA89"/>
<feature type="compositionally biased region" description="Pro residues" evidence="6">
    <location>
        <begin position="165"/>
        <end position="175"/>
    </location>
</feature>
<keyword evidence="4 7" id="KW-1133">Transmembrane helix</keyword>
<dbReference type="Gene3D" id="2.60.120.200">
    <property type="match status" value="1"/>
</dbReference>
<dbReference type="HOGENOM" id="CLU_470975_0_0_1"/>
<keyword evidence="3 8" id="KW-0732">Signal</keyword>
<gene>
    <name evidence="10" type="primary">Mo06452</name>
    <name evidence="10" type="ORF">E5Q_06452</name>
</gene>
<dbReference type="OrthoDB" id="10265193at2759"/>
<dbReference type="AlphaFoldDB" id="G7EA89"/>
<dbReference type="GO" id="GO:0005793">
    <property type="term" value="C:endoplasmic reticulum-Golgi intermediate compartment"/>
    <property type="evidence" value="ECO:0007669"/>
    <property type="project" value="TreeGrafter"/>
</dbReference>
<evidence type="ECO:0000256" key="4">
    <source>
        <dbReference type="ARBA" id="ARBA00022989"/>
    </source>
</evidence>
<dbReference type="InParanoid" id="G7EA89"/>
<evidence type="ECO:0000313" key="10">
    <source>
        <dbReference type="EMBL" id="GAA99749.1"/>
    </source>
</evidence>
<comment type="caution">
    <text evidence="10">The sequence shown here is derived from an EMBL/GenBank/DDBJ whole genome shotgun (WGS) entry which is preliminary data.</text>
</comment>
<dbReference type="Proteomes" id="UP000009131">
    <property type="component" value="Unassembled WGS sequence"/>
</dbReference>
<protein>
    <recommendedName>
        <fullName evidence="9">L-type lectin-like domain-containing protein</fullName>
    </recommendedName>
</protein>
<dbReference type="InterPro" id="IPR013320">
    <property type="entry name" value="ConA-like_dom_sf"/>
</dbReference>
<feature type="domain" description="L-type lectin-like" evidence="9">
    <location>
        <begin position="264"/>
        <end position="334"/>
    </location>
</feature>
<evidence type="ECO:0000256" key="1">
    <source>
        <dbReference type="ARBA" id="ARBA00004479"/>
    </source>
</evidence>
<dbReference type="InterPro" id="IPR051136">
    <property type="entry name" value="Intracellular_Lectin-GPT"/>
</dbReference>
<feature type="region of interest" description="Disordered" evidence="6">
    <location>
        <begin position="371"/>
        <end position="399"/>
    </location>
</feature>
<evidence type="ECO:0000256" key="5">
    <source>
        <dbReference type="ARBA" id="ARBA00023136"/>
    </source>
</evidence>
<evidence type="ECO:0000256" key="6">
    <source>
        <dbReference type="SAM" id="MobiDB-lite"/>
    </source>
</evidence>
<dbReference type="GO" id="GO:0030134">
    <property type="term" value="C:COPII-coated ER to Golgi transport vesicle"/>
    <property type="evidence" value="ECO:0007669"/>
    <property type="project" value="TreeGrafter"/>
</dbReference>
<evidence type="ECO:0000256" key="2">
    <source>
        <dbReference type="ARBA" id="ARBA00022692"/>
    </source>
</evidence>
<dbReference type="PANTHER" id="PTHR12223">
    <property type="entry name" value="VESICULAR MANNOSE-BINDING LECTIN"/>
    <property type="match status" value="1"/>
</dbReference>
<dbReference type="CDD" id="cd07308">
    <property type="entry name" value="lectin_leg-like"/>
    <property type="match status" value="1"/>
</dbReference>
<name>G7EA89_MIXOS</name>
<dbReference type="GO" id="GO:0005789">
    <property type="term" value="C:endoplasmic reticulum membrane"/>
    <property type="evidence" value="ECO:0007669"/>
    <property type="project" value="TreeGrafter"/>
</dbReference>
<dbReference type="GO" id="GO:0000139">
    <property type="term" value="C:Golgi membrane"/>
    <property type="evidence" value="ECO:0007669"/>
    <property type="project" value="TreeGrafter"/>
</dbReference>
<dbReference type="GO" id="GO:0006888">
    <property type="term" value="P:endoplasmic reticulum to Golgi vesicle-mediated transport"/>
    <property type="evidence" value="ECO:0007669"/>
    <property type="project" value="TreeGrafter"/>
</dbReference>
<dbReference type="eggNOG" id="KOG3838">
    <property type="taxonomic scope" value="Eukaryota"/>
</dbReference>
<reference evidence="10 11" key="1">
    <citation type="journal article" date="2011" name="J. Gen. Appl. Microbiol.">
        <title>Draft genome sequencing of the enigmatic basidiomycete Mixia osmundae.</title>
        <authorList>
            <person name="Nishida H."/>
            <person name="Nagatsuka Y."/>
            <person name="Sugiyama J."/>
        </authorList>
    </citation>
    <scope>NUCLEOTIDE SEQUENCE [LARGE SCALE GENOMIC DNA]</scope>
    <source>
        <strain evidence="11">CBS 9802 / IAM 14324 / JCM 22182 / KY 12970</strain>
    </source>
</reference>
<feature type="signal peptide" evidence="8">
    <location>
        <begin position="1"/>
        <end position="21"/>
    </location>
</feature>
<feature type="compositionally biased region" description="Basic and acidic residues" evidence="6">
    <location>
        <begin position="371"/>
        <end position="388"/>
    </location>
</feature>
<keyword evidence="2 7" id="KW-0812">Transmembrane</keyword>
<organism evidence="10 11">
    <name type="scientific">Mixia osmundae (strain CBS 9802 / IAM 14324 / JCM 22182 / KY 12970)</name>
    <dbReference type="NCBI Taxonomy" id="764103"/>
    <lineage>
        <taxon>Eukaryota</taxon>
        <taxon>Fungi</taxon>
        <taxon>Dikarya</taxon>
        <taxon>Basidiomycota</taxon>
        <taxon>Pucciniomycotina</taxon>
        <taxon>Mixiomycetes</taxon>
        <taxon>Mixiales</taxon>
        <taxon>Mixiaceae</taxon>
        <taxon>Mixia</taxon>
    </lineage>
</organism>
<keyword evidence="5 7" id="KW-0472">Membrane</keyword>
<feature type="region of interest" description="Disordered" evidence="6">
    <location>
        <begin position="152"/>
        <end position="177"/>
    </location>
</feature>
<dbReference type="GO" id="GO:0005537">
    <property type="term" value="F:D-mannose binding"/>
    <property type="evidence" value="ECO:0007669"/>
    <property type="project" value="TreeGrafter"/>
</dbReference>
<proteinExistence type="predicted"/>
<dbReference type="RefSeq" id="XP_014568035.1">
    <property type="nucleotide sequence ID" value="XM_014712549.1"/>
</dbReference>
<evidence type="ECO:0000256" key="7">
    <source>
        <dbReference type="SAM" id="Phobius"/>
    </source>
</evidence>
<sequence>MRPGAWRVCALLAAYASSAHAQDDASHFPDGATEFAEKIPNTVQVKLDQALSFKAPFVSTEGRIPNYDLSGHAAKLPMSNDYVRIVPPSLLSYGGAFSTKKSTTDEWIVEIAVRVHGSVPSRHIDQDGKLIENPGKGGRGLAFWYTKNSNPTFVTTPSDPRRHITPPPGPLPRLPNDPDDDHISFFGNGRRFEGLGVVLDTSPTQPLFPRSDARTWTPAKYPDVDPGPEPVGKVVGLLDDGSTDWIHQSSGEKGQDGSTLSYINNAFGDCMAPFRNAQGLFWIRVAYFDKSIRVDLDLKPHETLATADRHFSHHCFSLPDIVLPKGYYFGVTGLGNGRGESDSFDLYAMEVFGVYRGKDAVKQHAVPLDERDPLAGKEKLDGTSKFEDDQVGGAPVKSGSSDLDLAMEVMVSQKRMTEAIDDLTRRVESISGSVSAGSSGEPSAGTTDLMRRIESSLHALTSKHAGSSRTEFEVLIEVLGQTEGKLQQITQRIYDLDERLFKTILPMQHKLEEVERLTQTADRTARLAAAQARLRPPPQEASSMGTYLIIIAALLLIGLIIAMIVLRKGERGGRGKKMI</sequence>